<name>A0ACC3SIB0_9PEZI</name>
<evidence type="ECO:0000313" key="1">
    <source>
        <dbReference type="EMBL" id="KAK8210150.1"/>
    </source>
</evidence>
<evidence type="ECO:0000313" key="2">
    <source>
        <dbReference type="Proteomes" id="UP001320706"/>
    </source>
</evidence>
<comment type="caution">
    <text evidence="1">The sequence shown here is derived from an EMBL/GenBank/DDBJ whole genome shotgun (WGS) entry which is preliminary data.</text>
</comment>
<gene>
    <name evidence="1" type="ORF">M8818_003638</name>
</gene>
<protein>
    <submittedName>
        <fullName evidence="1">Uncharacterized protein</fullName>
    </submittedName>
</protein>
<dbReference type="Proteomes" id="UP001320706">
    <property type="component" value="Unassembled WGS sequence"/>
</dbReference>
<sequence>MNEKDEERTLPSEHVYTILHVGSCSPCLTQLGKAISNALLGQAHTSQTVSRIVLTRPLLQPLESSEYKGKESDEDHPHRPEVKRAAMCCNAFLWNGPRGIANLAM</sequence>
<keyword evidence="2" id="KW-1185">Reference proteome</keyword>
<proteinExistence type="predicted"/>
<reference evidence="1" key="1">
    <citation type="submission" date="2024-02" db="EMBL/GenBank/DDBJ databases">
        <title>Metagenome Assembled Genome of Zalaria obscura JY119.</title>
        <authorList>
            <person name="Vighnesh L."/>
            <person name="Jagadeeshwari U."/>
            <person name="Venkata Ramana C."/>
            <person name="Sasikala C."/>
        </authorList>
    </citation>
    <scope>NUCLEOTIDE SEQUENCE</scope>
    <source>
        <strain evidence="1">JY119</strain>
    </source>
</reference>
<organism evidence="1 2">
    <name type="scientific">Zalaria obscura</name>
    <dbReference type="NCBI Taxonomy" id="2024903"/>
    <lineage>
        <taxon>Eukaryota</taxon>
        <taxon>Fungi</taxon>
        <taxon>Dikarya</taxon>
        <taxon>Ascomycota</taxon>
        <taxon>Pezizomycotina</taxon>
        <taxon>Dothideomycetes</taxon>
        <taxon>Dothideomycetidae</taxon>
        <taxon>Dothideales</taxon>
        <taxon>Zalariaceae</taxon>
        <taxon>Zalaria</taxon>
    </lineage>
</organism>
<accession>A0ACC3SIB0</accession>
<dbReference type="EMBL" id="JAMKPW020000016">
    <property type="protein sequence ID" value="KAK8210150.1"/>
    <property type="molecule type" value="Genomic_DNA"/>
</dbReference>